<evidence type="ECO:0000313" key="9">
    <source>
        <dbReference type="Proteomes" id="UP000887575"/>
    </source>
</evidence>
<evidence type="ECO:0000256" key="7">
    <source>
        <dbReference type="SAM" id="MobiDB-lite"/>
    </source>
</evidence>
<keyword evidence="3" id="KW-0963">Cytoplasm</keyword>
<evidence type="ECO:0000256" key="4">
    <source>
        <dbReference type="ARBA" id="ARBA00023054"/>
    </source>
</evidence>
<dbReference type="AlphaFoldDB" id="A0AAF3FRZ1"/>
<evidence type="ECO:0000256" key="2">
    <source>
        <dbReference type="ARBA" id="ARBA00009423"/>
    </source>
</evidence>
<dbReference type="InterPro" id="IPR007707">
    <property type="entry name" value="TACC_C"/>
</dbReference>
<dbReference type="Pfam" id="PF05010">
    <property type="entry name" value="TACC_C"/>
    <property type="match status" value="1"/>
</dbReference>
<dbReference type="GO" id="GO:0005856">
    <property type="term" value="C:cytoskeleton"/>
    <property type="evidence" value="ECO:0007669"/>
    <property type="project" value="UniProtKB-SubCell"/>
</dbReference>
<evidence type="ECO:0000256" key="6">
    <source>
        <dbReference type="SAM" id="Coils"/>
    </source>
</evidence>
<keyword evidence="4 6" id="KW-0175">Coiled coil</keyword>
<feature type="domain" description="Transforming acidic coiled-coil-containing protein C-terminal" evidence="8">
    <location>
        <begin position="276"/>
        <end position="426"/>
    </location>
</feature>
<proteinExistence type="inferred from homology"/>
<evidence type="ECO:0000256" key="1">
    <source>
        <dbReference type="ARBA" id="ARBA00004245"/>
    </source>
</evidence>
<feature type="region of interest" description="Disordered" evidence="7">
    <location>
        <begin position="65"/>
        <end position="107"/>
    </location>
</feature>
<keyword evidence="5" id="KW-0206">Cytoskeleton</keyword>
<comment type="subcellular location">
    <subcellularLocation>
        <location evidence="1">Cytoplasm</location>
        <location evidence="1">Cytoskeleton</location>
    </subcellularLocation>
</comment>
<feature type="compositionally biased region" description="Polar residues" evidence="7">
    <location>
        <begin position="85"/>
        <end position="100"/>
    </location>
</feature>
<keyword evidence="9" id="KW-1185">Reference proteome</keyword>
<evidence type="ECO:0000256" key="5">
    <source>
        <dbReference type="ARBA" id="ARBA00023212"/>
    </source>
</evidence>
<evidence type="ECO:0000313" key="10">
    <source>
        <dbReference type="WBParaSite" id="MBELARI_LOCUS9488"/>
    </source>
</evidence>
<evidence type="ECO:0000259" key="8">
    <source>
        <dbReference type="Pfam" id="PF05010"/>
    </source>
</evidence>
<dbReference type="Gene3D" id="1.20.5.1700">
    <property type="match status" value="1"/>
</dbReference>
<protein>
    <submittedName>
        <fullName evidence="10">Transforming acidic coiled-coil-containing protein C-terminal domain-containing protein</fullName>
    </submittedName>
</protein>
<evidence type="ECO:0000256" key="3">
    <source>
        <dbReference type="ARBA" id="ARBA00022490"/>
    </source>
</evidence>
<dbReference type="Proteomes" id="UP000887575">
    <property type="component" value="Unassembled WGS sequence"/>
</dbReference>
<sequence length="447" mass="50347">MFNRVLSTIENFPNQGCFLNGGSPRRMDVKDELNDRFPHPIYGYAGTNDGEEPMETNELANMSREDYKSADEGEGDEFEIVNGKPSPTTDGDQMNTSTPPESAEHGWMSARDKTYLADSPKEELWASARNRTFNAGHAKDKAFNANIPVVDDTPETSDTQLMQKVKMPVVEQKPPPPLLKLEENSDNTAFITKRPERQKTMVVSSTKTSPSVNAVKEIFEKARKNGDYEDAERATLAVIANHEKMMTTALATKLDLLQTQLSNSEANRDTWKLMHEGTISVLSTHGQKTGNTGGVDSAKYDQLEKSHMQLQNEHQQIYTMYQKSFEYVDQLKAMNKNLKEGYDEAIKTEEIYKGDIKAMAERYNRLLEHSKEKIAAANDHVRKVEERASTDRLALATKQTAVASLEQQLEAKANENRELQSICNTLMEKLHNFDTEDASSEVSYQDA</sequence>
<organism evidence="9 10">
    <name type="scientific">Mesorhabditis belari</name>
    <dbReference type="NCBI Taxonomy" id="2138241"/>
    <lineage>
        <taxon>Eukaryota</taxon>
        <taxon>Metazoa</taxon>
        <taxon>Ecdysozoa</taxon>
        <taxon>Nematoda</taxon>
        <taxon>Chromadorea</taxon>
        <taxon>Rhabditida</taxon>
        <taxon>Rhabditina</taxon>
        <taxon>Rhabditomorpha</taxon>
        <taxon>Rhabditoidea</taxon>
        <taxon>Rhabditidae</taxon>
        <taxon>Mesorhabditinae</taxon>
        <taxon>Mesorhabditis</taxon>
    </lineage>
</organism>
<dbReference type="WBParaSite" id="MBELARI_LOCUS9488">
    <property type="protein sequence ID" value="MBELARI_LOCUS9488"/>
    <property type="gene ID" value="MBELARI_LOCUS9488"/>
</dbReference>
<name>A0AAF3FRZ1_9BILA</name>
<accession>A0AAF3FRZ1</accession>
<comment type="similarity">
    <text evidence="2">Belongs to the TACC family.</text>
</comment>
<reference evidence="10" key="1">
    <citation type="submission" date="2024-02" db="UniProtKB">
        <authorList>
            <consortium name="WormBaseParasite"/>
        </authorList>
    </citation>
    <scope>IDENTIFICATION</scope>
</reference>
<feature type="coiled-coil region" evidence="6">
    <location>
        <begin position="328"/>
        <end position="429"/>
    </location>
</feature>